<dbReference type="GO" id="GO:0009037">
    <property type="term" value="F:tyrosine-based site-specific recombinase activity"/>
    <property type="evidence" value="ECO:0007669"/>
    <property type="project" value="UniProtKB-UniRule"/>
</dbReference>
<feature type="active site" evidence="9">
    <location>
        <position position="363"/>
    </location>
</feature>
<keyword evidence="6 9" id="KW-0238">DNA-binding</keyword>
<feature type="active site" evidence="9">
    <location>
        <position position="474"/>
    </location>
</feature>
<dbReference type="EMBL" id="UGQB01000004">
    <property type="protein sequence ID" value="STZ09258.1"/>
    <property type="molecule type" value="Genomic_DNA"/>
</dbReference>
<dbReference type="InterPro" id="IPR013762">
    <property type="entry name" value="Integrase-like_cat_sf"/>
</dbReference>
<dbReference type="HAMAP" id="MF_01808">
    <property type="entry name" value="Recomb_XerC_XerD"/>
    <property type="match status" value="1"/>
</dbReference>
<keyword evidence="5 9" id="KW-0229">DNA integration</keyword>
<dbReference type="InterPro" id="IPR002104">
    <property type="entry name" value="Integrase_catalytic"/>
</dbReference>
<evidence type="ECO:0000313" key="14">
    <source>
        <dbReference type="Proteomes" id="UP000254065"/>
    </source>
</evidence>
<accession>A0A378R2M7</accession>
<evidence type="ECO:0000313" key="13">
    <source>
        <dbReference type="EMBL" id="STZ09258.1"/>
    </source>
</evidence>
<feature type="region of interest" description="Disordered" evidence="10">
    <location>
        <begin position="148"/>
        <end position="176"/>
    </location>
</feature>
<dbReference type="Pfam" id="PF02899">
    <property type="entry name" value="Phage_int_SAM_1"/>
    <property type="match status" value="1"/>
</dbReference>
<dbReference type="InterPro" id="IPR044068">
    <property type="entry name" value="CB"/>
</dbReference>
<evidence type="ECO:0000256" key="9">
    <source>
        <dbReference type="HAMAP-Rule" id="MF_01808"/>
    </source>
</evidence>
<organism evidence="13 14">
    <name type="scientific">Moraxella caprae</name>
    <dbReference type="NCBI Taxonomy" id="90240"/>
    <lineage>
        <taxon>Bacteria</taxon>
        <taxon>Pseudomonadati</taxon>
        <taxon>Pseudomonadota</taxon>
        <taxon>Gammaproteobacteria</taxon>
        <taxon>Moraxellales</taxon>
        <taxon>Moraxellaceae</taxon>
        <taxon>Moraxella</taxon>
    </lineage>
</organism>
<keyword evidence="7 9" id="KW-0233">DNA recombination</keyword>
<evidence type="ECO:0000256" key="7">
    <source>
        <dbReference type="ARBA" id="ARBA00023172"/>
    </source>
</evidence>
<dbReference type="SUPFAM" id="SSF47823">
    <property type="entry name" value="lambda integrase-like, N-terminal domain"/>
    <property type="match status" value="1"/>
</dbReference>
<sequence>MGNWEIGKLGNWEIGKLGNWEIGKLGNWEIGKLGNWEIGKLGNWEIGKLGNWEIGKLGNWEIGKLGNWEIGKLGKLFNIIQNNLVVMTNRDKIVVPKFPSLILPIYQIHPNNLPDIYPILIQYLSSIYPIIAIAMRLSAILNQTHSAQSSSNAHPPSLARQAEQAHDMPISHDTDPKQAMTQTLLSAIERWLSSLTGQNYSPHTLSAYRASMHRFGEFLGRYGVDWQDCRPKDLEWYVVTRLEQDRVQTASVKRDISAIKRFYQFAIKEQERTTDDKASICNPTIGYRLKSAPKPLPVVLDVDLMTQLLEQAPPDDPKQADLWVRDKAMFELMYSSGLRLAELASLDVADVDLTAKSVRVLGKGKKMRVVPVGTKAIQAINAYLPYRTSWQAKKVAKTAKPDDITPASTVKALFISERHGKRLSERAIQLRLSLCATRVGIAQSLHPHLLRHSFASHLLSSSGNLRAVQELLGHSNLSTTQIYTHVDFGSLTKVYDKAHPRATAKKP</sequence>
<dbReference type="InterPro" id="IPR010998">
    <property type="entry name" value="Integrase_recombinase_N"/>
</dbReference>
<dbReference type="AlphaFoldDB" id="A0A378R2M7"/>
<dbReference type="InterPro" id="IPR011010">
    <property type="entry name" value="DNA_brk_join_enz"/>
</dbReference>
<evidence type="ECO:0000256" key="4">
    <source>
        <dbReference type="ARBA" id="ARBA00022829"/>
    </source>
</evidence>
<dbReference type="Pfam" id="PF00589">
    <property type="entry name" value="Phage_integrase"/>
    <property type="match status" value="1"/>
</dbReference>
<dbReference type="InterPro" id="IPR050090">
    <property type="entry name" value="Tyrosine_recombinase_XerCD"/>
</dbReference>
<keyword evidence="2 9" id="KW-0963">Cytoplasm</keyword>
<dbReference type="Gene3D" id="1.10.443.10">
    <property type="entry name" value="Intergrase catalytic core"/>
    <property type="match status" value="1"/>
</dbReference>
<dbReference type="STRING" id="1122244.GCA_000426885_01042"/>
<dbReference type="GO" id="GO:0007059">
    <property type="term" value="P:chromosome segregation"/>
    <property type="evidence" value="ECO:0007669"/>
    <property type="project" value="UniProtKB-UniRule"/>
</dbReference>
<evidence type="ECO:0000256" key="6">
    <source>
        <dbReference type="ARBA" id="ARBA00023125"/>
    </source>
</evidence>
<dbReference type="PROSITE" id="PS51900">
    <property type="entry name" value="CB"/>
    <property type="match status" value="1"/>
</dbReference>
<evidence type="ECO:0000256" key="3">
    <source>
        <dbReference type="ARBA" id="ARBA00022618"/>
    </source>
</evidence>
<comment type="subunit">
    <text evidence="9">Forms a cyclic heterotetrameric complex composed of two molecules of XerC and two molecules of XerD.</text>
</comment>
<feature type="domain" description="Core-binding (CB)" evidence="12">
    <location>
        <begin position="182"/>
        <end position="267"/>
    </location>
</feature>
<dbReference type="GO" id="GO:0006313">
    <property type="term" value="P:DNA transposition"/>
    <property type="evidence" value="ECO:0007669"/>
    <property type="project" value="UniProtKB-UniRule"/>
</dbReference>
<dbReference type="GO" id="GO:0051301">
    <property type="term" value="P:cell division"/>
    <property type="evidence" value="ECO:0007669"/>
    <property type="project" value="UniProtKB-KW"/>
</dbReference>
<dbReference type="SUPFAM" id="SSF56349">
    <property type="entry name" value="DNA breaking-rejoining enzymes"/>
    <property type="match status" value="1"/>
</dbReference>
<dbReference type="PANTHER" id="PTHR30349">
    <property type="entry name" value="PHAGE INTEGRASE-RELATED"/>
    <property type="match status" value="1"/>
</dbReference>
<dbReference type="GO" id="GO:0003677">
    <property type="term" value="F:DNA binding"/>
    <property type="evidence" value="ECO:0007669"/>
    <property type="project" value="UniProtKB-UniRule"/>
</dbReference>
<reference evidence="13 14" key="1">
    <citation type="submission" date="2018-06" db="EMBL/GenBank/DDBJ databases">
        <authorList>
            <consortium name="Pathogen Informatics"/>
            <person name="Doyle S."/>
        </authorList>
    </citation>
    <scope>NUCLEOTIDE SEQUENCE [LARGE SCALE GENOMIC DNA]</scope>
    <source>
        <strain evidence="13 14">NCTC12877</strain>
    </source>
</reference>
<evidence type="ECO:0000259" key="12">
    <source>
        <dbReference type="PROSITE" id="PS51900"/>
    </source>
</evidence>
<dbReference type="Gene3D" id="1.10.150.130">
    <property type="match status" value="1"/>
</dbReference>
<keyword evidence="8 9" id="KW-0131">Cell cycle</keyword>
<dbReference type="InterPro" id="IPR023009">
    <property type="entry name" value="Tyrosine_recombinase_XerC/XerD"/>
</dbReference>
<dbReference type="GO" id="GO:0005737">
    <property type="term" value="C:cytoplasm"/>
    <property type="evidence" value="ECO:0007669"/>
    <property type="project" value="UniProtKB-SubCell"/>
</dbReference>
<comment type="subcellular location">
    <subcellularLocation>
        <location evidence="1 9">Cytoplasm</location>
    </subcellularLocation>
</comment>
<dbReference type="Proteomes" id="UP000254065">
    <property type="component" value="Unassembled WGS sequence"/>
</dbReference>
<feature type="compositionally biased region" description="Basic and acidic residues" evidence="10">
    <location>
        <begin position="163"/>
        <end position="176"/>
    </location>
</feature>
<dbReference type="InterPro" id="IPR004107">
    <property type="entry name" value="Integrase_SAM-like_N"/>
</dbReference>
<feature type="active site" evidence="9">
    <location>
        <position position="448"/>
    </location>
</feature>
<comment type="similarity">
    <text evidence="9">Belongs to the 'phage' integrase family. XerC subfamily.</text>
</comment>
<evidence type="ECO:0000256" key="2">
    <source>
        <dbReference type="ARBA" id="ARBA00022490"/>
    </source>
</evidence>
<evidence type="ECO:0000256" key="5">
    <source>
        <dbReference type="ARBA" id="ARBA00022908"/>
    </source>
</evidence>
<feature type="active site" evidence="9">
    <location>
        <position position="339"/>
    </location>
</feature>
<comment type="function">
    <text evidence="9">Site-specific tyrosine recombinase, which acts by catalyzing the cutting and rejoining of the recombining DNA molecules. The XerC-XerD complex is essential to convert dimers of the bacterial chromosome into monomers to permit their segregation at cell division. It also contributes to the segregational stability of plasmids.</text>
</comment>
<dbReference type="PANTHER" id="PTHR30349:SF81">
    <property type="entry name" value="TYROSINE RECOMBINASE XERC"/>
    <property type="match status" value="1"/>
</dbReference>
<keyword evidence="14" id="KW-1185">Reference proteome</keyword>
<feature type="domain" description="Tyr recombinase" evidence="11">
    <location>
        <begin position="295"/>
        <end position="496"/>
    </location>
</feature>
<proteinExistence type="inferred from homology"/>
<gene>
    <name evidence="13" type="primary">xerC_2</name>
    <name evidence="9" type="synonym">xerC</name>
    <name evidence="13" type="ORF">NCTC12877_02272</name>
</gene>
<name>A0A378R2M7_9GAMM</name>
<protein>
    <recommendedName>
        <fullName evidence="9">Tyrosine recombinase XerC</fullName>
    </recommendedName>
</protein>
<feature type="active site" evidence="9">
    <location>
        <position position="451"/>
    </location>
</feature>
<keyword evidence="3 9" id="KW-0132">Cell division</keyword>
<dbReference type="PROSITE" id="PS51898">
    <property type="entry name" value="TYR_RECOMBINASE"/>
    <property type="match status" value="1"/>
</dbReference>
<evidence type="ECO:0000256" key="10">
    <source>
        <dbReference type="SAM" id="MobiDB-lite"/>
    </source>
</evidence>
<evidence type="ECO:0000256" key="1">
    <source>
        <dbReference type="ARBA" id="ARBA00004496"/>
    </source>
</evidence>
<keyword evidence="4 9" id="KW-0159">Chromosome partition</keyword>
<dbReference type="CDD" id="cd00798">
    <property type="entry name" value="INT_XerDC_C"/>
    <property type="match status" value="1"/>
</dbReference>
<evidence type="ECO:0000256" key="8">
    <source>
        <dbReference type="ARBA" id="ARBA00023306"/>
    </source>
</evidence>
<evidence type="ECO:0000259" key="11">
    <source>
        <dbReference type="PROSITE" id="PS51898"/>
    </source>
</evidence>
<feature type="active site" description="O-(3'-phospho-DNA)-tyrosine intermediate" evidence="9">
    <location>
        <position position="483"/>
    </location>
</feature>